<protein>
    <submittedName>
        <fullName evidence="1">Molybdopterin converting factor</fullName>
    </submittedName>
</protein>
<evidence type="ECO:0000313" key="1">
    <source>
        <dbReference type="EMBL" id="STC69384.1"/>
    </source>
</evidence>
<proteinExistence type="predicted"/>
<dbReference type="AlphaFoldDB" id="A0A376CLT1"/>
<dbReference type="InterPro" id="IPR012675">
    <property type="entry name" value="Beta-grasp_dom_sf"/>
</dbReference>
<keyword evidence="2" id="KW-1185">Reference proteome</keyword>
<dbReference type="Pfam" id="PF02597">
    <property type="entry name" value="ThiS"/>
    <property type="match status" value="1"/>
</dbReference>
<dbReference type="OrthoDB" id="3255135at2"/>
<accession>A0A376CLT1</accession>
<name>A0A376CLT1_9CORY</name>
<dbReference type="CDD" id="cd17040">
    <property type="entry name" value="Ubl_MoaD_like"/>
    <property type="match status" value="1"/>
</dbReference>
<dbReference type="InterPro" id="IPR003749">
    <property type="entry name" value="ThiS/MoaD-like"/>
</dbReference>
<evidence type="ECO:0000313" key="2">
    <source>
        <dbReference type="Proteomes" id="UP000254467"/>
    </source>
</evidence>
<gene>
    <name evidence="1" type="ORF">NCTC11862_01170</name>
</gene>
<dbReference type="SUPFAM" id="SSF54285">
    <property type="entry name" value="MoaD/ThiS"/>
    <property type="match status" value="1"/>
</dbReference>
<organism evidence="1 2">
    <name type="scientific">Corynebacterium pilosum</name>
    <dbReference type="NCBI Taxonomy" id="35756"/>
    <lineage>
        <taxon>Bacteria</taxon>
        <taxon>Bacillati</taxon>
        <taxon>Actinomycetota</taxon>
        <taxon>Actinomycetes</taxon>
        <taxon>Mycobacteriales</taxon>
        <taxon>Corynebacteriaceae</taxon>
        <taxon>Corynebacterium</taxon>
    </lineage>
</organism>
<dbReference type="RefSeq" id="WP_026254474.1">
    <property type="nucleotide sequence ID" value="NZ_UFXQ01000001.1"/>
</dbReference>
<dbReference type="STRING" id="35756.GCA_001044155_01104"/>
<dbReference type="EMBL" id="UFXQ01000001">
    <property type="protein sequence ID" value="STC69384.1"/>
    <property type="molecule type" value="Genomic_DNA"/>
</dbReference>
<dbReference type="Proteomes" id="UP000254467">
    <property type="component" value="Unassembled WGS sequence"/>
</dbReference>
<dbReference type="InterPro" id="IPR016155">
    <property type="entry name" value="Mopterin_synth/thiamin_S_b"/>
</dbReference>
<reference evidence="1 2" key="1">
    <citation type="submission" date="2018-06" db="EMBL/GenBank/DDBJ databases">
        <authorList>
            <consortium name="Pathogen Informatics"/>
            <person name="Doyle S."/>
        </authorList>
    </citation>
    <scope>NUCLEOTIDE SEQUENCE [LARGE SCALE GENOMIC DNA]</scope>
    <source>
        <strain evidence="1 2">NCTC11862</strain>
    </source>
</reference>
<dbReference type="Gene3D" id="3.10.20.30">
    <property type="match status" value="1"/>
</dbReference>
<sequence length="85" mass="8956">MKIHYFAAARAAAGTPSETLDGTFNTLDDVLAHAAQLHEGSTDSGMSLADVFERCTYLVDGRRAERDATVASATRVDVLPPFAGG</sequence>